<proteinExistence type="predicted"/>
<protein>
    <submittedName>
        <fullName evidence="2">Uncharacterized protein</fullName>
    </submittedName>
</protein>
<evidence type="ECO:0000313" key="3">
    <source>
        <dbReference type="Proteomes" id="UP001208570"/>
    </source>
</evidence>
<feature type="region of interest" description="Disordered" evidence="1">
    <location>
        <begin position="1"/>
        <end position="31"/>
    </location>
</feature>
<organism evidence="2 3">
    <name type="scientific">Paralvinella palmiformis</name>
    <dbReference type="NCBI Taxonomy" id="53620"/>
    <lineage>
        <taxon>Eukaryota</taxon>
        <taxon>Metazoa</taxon>
        <taxon>Spiralia</taxon>
        <taxon>Lophotrochozoa</taxon>
        <taxon>Annelida</taxon>
        <taxon>Polychaeta</taxon>
        <taxon>Sedentaria</taxon>
        <taxon>Canalipalpata</taxon>
        <taxon>Terebellida</taxon>
        <taxon>Terebelliformia</taxon>
        <taxon>Alvinellidae</taxon>
        <taxon>Paralvinella</taxon>
    </lineage>
</organism>
<gene>
    <name evidence="2" type="ORF">LSH36_363g02075</name>
</gene>
<dbReference type="EMBL" id="JAODUP010000363">
    <property type="protein sequence ID" value="KAK2151438.1"/>
    <property type="molecule type" value="Genomic_DNA"/>
</dbReference>
<accession>A0AAD9JF22</accession>
<reference evidence="2" key="1">
    <citation type="journal article" date="2023" name="Mol. Biol. Evol.">
        <title>Third-Generation Sequencing Reveals the Adaptive Role of the Epigenome in Three Deep-Sea Polychaetes.</title>
        <authorList>
            <person name="Perez M."/>
            <person name="Aroh O."/>
            <person name="Sun Y."/>
            <person name="Lan Y."/>
            <person name="Juniper S.K."/>
            <person name="Young C.R."/>
            <person name="Angers B."/>
            <person name="Qian P.Y."/>
        </authorList>
    </citation>
    <scope>NUCLEOTIDE SEQUENCE</scope>
    <source>
        <strain evidence="2">P08H-3</strain>
    </source>
</reference>
<dbReference type="AlphaFoldDB" id="A0AAD9JF22"/>
<feature type="compositionally biased region" description="Basic residues" evidence="1">
    <location>
        <begin position="161"/>
        <end position="173"/>
    </location>
</feature>
<dbReference type="Proteomes" id="UP001208570">
    <property type="component" value="Unassembled WGS sequence"/>
</dbReference>
<feature type="compositionally biased region" description="Polar residues" evidence="1">
    <location>
        <begin position="14"/>
        <end position="29"/>
    </location>
</feature>
<feature type="region of interest" description="Disordered" evidence="1">
    <location>
        <begin position="148"/>
        <end position="182"/>
    </location>
</feature>
<evidence type="ECO:0000313" key="2">
    <source>
        <dbReference type="EMBL" id="KAK2151438.1"/>
    </source>
</evidence>
<name>A0AAD9JF22_9ANNE</name>
<sequence>MLWRKGSFELTESAAPNDSCQALESSANEENLKRATQDELGINVIGTSPYNIRKPQGKRGKKTKKINNREDEWQGRNLLSSPTYDDDDMLDVIPIDVREMDTMMKYQSSAAPPGIDEPLCRQHHLARKNSKSGRLSLARSRDGQLEDDSIWMEADAPRDRPRSRRDLRHKRAKSGQWDPPTANRSFVAVTAAAAAAAQSNNYVVPCGLHGNKFTQSAPDILSLFDPVPPCCARNGDAFCCQTEVYRPHEVAPSKIARSSTIGNVPPNNRGQRYPTGPPPPRTSSRGKIRSEVVVLLRSNYDDVRVTNIVRRVLTDCRGDRYASKMLSRRRRAGRIRDQSRRALWVAA</sequence>
<feature type="compositionally biased region" description="Polar residues" evidence="1">
    <location>
        <begin position="256"/>
        <end position="270"/>
    </location>
</feature>
<evidence type="ECO:0000256" key="1">
    <source>
        <dbReference type="SAM" id="MobiDB-lite"/>
    </source>
</evidence>
<keyword evidence="3" id="KW-1185">Reference proteome</keyword>
<comment type="caution">
    <text evidence="2">The sequence shown here is derived from an EMBL/GenBank/DDBJ whole genome shotgun (WGS) entry which is preliminary data.</text>
</comment>
<feature type="region of interest" description="Disordered" evidence="1">
    <location>
        <begin position="254"/>
        <end position="285"/>
    </location>
</feature>